<proteinExistence type="predicted"/>
<dbReference type="InterPro" id="IPR050640">
    <property type="entry name" value="Bact_2-comp_sensor_kinase"/>
</dbReference>
<evidence type="ECO:0000259" key="2">
    <source>
        <dbReference type="Pfam" id="PF06580"/>
    </source>
</evidence>
<feature type="transmembrane region" description="Helical" evidence="1">
    <location>
        <begin position="49"/>
        <end position="73"/>
    </location>
</feature>
<dbReference type="GO" id="GO:0000155">
    <property type="term" value="F:phosphorelay sensor kinase activity"/>
    <property type="evidence" value="ECO:0007669"/>
    <property type="project" value="InterPro"/>
</dbReference>
<organism evidence="3 4">
    <name type="scientific">Croceibacterium salegens</name>
    <dbReference type="NCBI Taxonomy" id="1737568"/>
    <lineage>
        <taxon>Bacteria</taxon>
        <taxon>Pseudomonadati</taxon>
        <taxon>Pseudomonadota</taxon>
        <taxon>Alphaproteobacteria</taxon>
        <taxon>Sphingomonadales</taxon>
        <taxon>Erythrobacteraceae</taxon>
        <taxon>Croceibacterium</taxon>
    </lineage>
</organism>
<keyword evidence="1" id="KW-1133">Transmembrane helix</keyword>
<sequence>MPSETDGNLLQLLRQGEGRFALWLTPVVWVLSSVLFVIPMFVAGQEPSLYLFLSIAAISLGGTAISYALFVAIWRVFQREMRSKLVVATLAVLAAAALLALLDLAAAGFIASFQPGNTLSTDPIFRLTNNFAVFIPHFGLLGAIYALLAHNRLALDRDRLLAEANTLAQQARLSALRYQLNPHFLFNTLNSISSLVITKRNRQAEHMLEALSEFLRSTLARDPDDPQTLDIELETIAAYIAIERIRFGERLALDIDCPPHLRDAGIPPFLIQPLIENAIKHAVAETDETVNIVLAVQQDGEDLVLIVENDHCPDPALSEKRSGIGLRNIEARLSSLYGERGRIETLRRQGTYLAIARMPLVIEQPR</sequence>
<dbReference type="EMBL" id="WTYM01000059">
    <property type="protein sequence ID" value="MXO61261.1"/>
    <property type="molecule type" value="Genomic_DNA"/>
</dbReference>
<reference evidence="3 4" key="1">
    <citation type="submission" date="2019-12" db="EMBL/GenBank/DDBJ databases">
        <title>Genomic-based taxomic classification of the family Erythrobacteraceae.</title>
        <authorList>
            <person name="Xu L."/>
        </authorList>
    </citation>
    <scope>NUCLEOTIDE SEQUENCE [LARGE SCALE GENOMIC DNA]</scope>
    <source>
        <strain evidence="3 4">MCCC 1K01500</strain>
    </source>
</reference>
<evidence type="ECO:0000313" key="3">
    <source>
        <dbReference type="EMBL" id="MXO61261.1"/>
    </source>
</evidence>
<protein>
    <recommendedName>
        <fullName evidence="2">Signal transduction histidine kinase internal region domain-containing protein</fullName>
    </recommendedName>
</protein>
<accession>A0A6I4SZ58</accession>
<gene>
    <name evidence="3" type="ORF">GRI89_17085</name>
</gene>
<comment type="caution">
    <text evidence="3">The sequence shown here is derived from an EMBL/GenBank/DDBJ whole genome shotgun (WGS) entry which is preliminary data.</text>
</comment>
<dbReference type="InterPro" id="IPR036890">
    <property type="entry name" value="HATPase_C_sf"/>
</dbReference>
<dbReference type="Gene3D" id="3.30.565.10">
    <property type="entry name" value="Histidine kinase-like ATPase, C-terminal domain"/>
    <property type="match status" value="1"/>
</dbReference>
<dbReference type="AlphaFoldDB" id="A0A6I4SZ58"/>
<feature type="transmembrane region" description="Helical" evidence="1">
    <location>
        <begin position="85"/>
        <end position="111"/>
    </location>
</feature>
<evidence type="ECO:0000313" key="4">
    <source>
        <dbReference type="Proteomes" id="UP000433652"/>
    </source>
</evidence>
<keyword evidence="1" id="KW-0472">Membrane</keyword>
<dbReference type="InterPro" id="IPR010559">
    <property type="entry name" value="Sig_transdc_His_kin_internal"/>
</dbReference>
<dbReference type="Pfam" id="PF06580">
    <property type="entry name" value="His_kinase"/>
    <property type="match status" value="1"/>
</dbReference>
<dbReference type="SUPFAM" id="SSF55874">
    <property type="entry name" value="ATPase domain of HSP90 chaperone/DNA topoisomerase II/histidine kinase"/>
    <property type="match status" value="1"/>
</dbReference>
<keyword evidence="4" id="KW-1185">Reference proteome</keyword>
<dbReference type="PANTHER" id="PTHR34220:SF7">
    <property type="entry name" value="SENSOR HISTIDINE KINASE YPDA"/>
    <property type="match status" value="1"/>
</dbReference>
<evidence type="ECO:0000256" key="1">
    <source>
        <dbReference type="SAM" id="Phobius"/>
    </source>
</evidence>
<dbReference type="Proteomes" id="UP000433652">
    <property type="component" value="Unassembled WGS sequence"/>
</dbReference>
<dbReference type="OrthoDB" id="2514702at2"/>
<name>A0A6I4SZ58_9SPHN</name>
<feature type="domain" description="Signal transduction histidine kinase internal region" evidence="2">
    <location>
        <begin position="171"/>
        <end position="251"/>
    </location>
</feature>
<dbReference type="GO" id="GO:0016020">
    <property type="term" value="C:membrane"/>
    <property type="evidence" value="ECO:0007669"/>
    <property type="project" value="InterPro"/>
</dbReference>
<feature type="transmembrane region" description="Helical" evidence="1">
    <location>
        <begin position="131"/>
        <end position="149"/>
    </location>
</feature>
<dbReference type="PANTHER" id="PTHR34220">
    <property type="entry name" value="SENSOR HISTIDINE KINASE YPDA"/>
    <property type="match status" value="1"/>
</dbReference>
<dbReference type="RefSeq" id="WP_159798157.1">
    <property type="nucleotide sequence ID" value="NZ_WTYM01000059.1"/>
</dbReference>
<keyword evidence="1" id="KW-0812">Transmembrane</keyword>
<feature type="transmembrane region" description="Helical" evidence="1">
    <location>
        <begin position="20"/>
        <end position="43"/>
    </location>
</feature>